<evidence type="ECO:0000256" key="1">
    <source>
        <dbReference type="ARBA" id="ARBA00004586"/>
    </source>
</evidence>
<evidence type="ECO:0000256" key="3">
    <source>
        <dbReference type="ARBA" id="ARBA00022692"/>
    </source>
</evidence>
<dbReference type="GO" id="GO:0005789">
    <property type="term" value="C:endoplasmic reticulum membrane"/>
    <property type="evidence" value="ECO:0007669"/>
    <property type="project" value="UniProtKB-SubCell"/>
</dbReference>
<dbReference type="InterPro" id="IPR057080">
    <property type="entry name" value="PH_SMPa"/>
</dbReference>
<evidence type="ECO:0000256" key="6">
    <source>
        <dbReference type="ARBA" id="ARBA00023055"/>
    </source>
</evidence>
<name>A0A834YJJ4_TETSI</name>
<evidence type="ECO:0000259" key="11">
    <source>
        <dbReference type="PROSITE" id="PS51847"/>
    </source>
</evidence>
<comment type="caution">
    <text evidence="12">The sequence shown here is derived from an EMBL/GenBank/DDBJ whole genome shotgun (WGS) entry which is preliminary data.</text>
</comment>
<dbReference type="EMBL" id="JABCRI010000018">
    <property type="protein sequence ID" value="KAF8389532.1"/>
    <property type="molecule type" value="Genomic_DNA"/>
</dbReference>
<dbReference type="PANTHER" id="PTHR13466">
    <property type="entry name" value="TEX2 PROTEIN-RELATED"/>
    <property type="match status" value="1"/>
</dbReference>
<evidence type="ECO:0000256" key="2">
    <source>
        <dbReference type="ARBA" id="ARBA00022448"/>
    </source>
</evidence>
<keyword evidence="13" id="KW-1185">Reference proteome</keyword>
<dbReference type="OrthoDB" id="26740at2759"/>
<reference evidence="12 13" key="1">
    <citation type="submission" date="2020-04" db="EMBL/GenBank/DDBJ databases">
        <title>Plant Genome Project.</title>
        <authorList>
            <person name="Zhang R.-G."/>
        </authorList>
    </citation>
    <scope>NUCLEOTIDE SEQUENCE [LARGE SCALE GENOMIC DNA]</scope>
    <source>
        <strain evidence="12">YNK0</strain>
        <tissue evidence="12">Leaf</tissue>
    </source>
</reference>
<evidence type="ECO:0000313" key="12">
    <source>
        <dbReference type="EMBL" id="KAF8389532.1"/>
    </source>
</evidence>
<feature type="compositionally biased region" description="Basic and acidic residues" evidence="9">
    <location>
        <begin position="984"/>
        <end position="994"/>
    </location>
</feature>
<feature type="compositionally biased region" description="Basic and acidic residues" evidence="9">
    <location>
        <begin position="305"/>
        <end position="317"/>
    </location>
</feature>
<keyword evidence="5 10" id="KW-1133">Transmembrane helix</keyword>
<evidence type="ECO:0000256" key="4">
    <source>
        <dbReference type="ARBA" id="ARBA00022824"/>
    </source>
</evidence>
<feature type="domain" description="SMP-LTD" evidence="11">
    <location>
        <begin position="377"/>
        <end position="589"/>
    </location>
</feature>
<dbReference type="GO" id="GO:0008289">
    <property type="term" value="F:lipid binding"/>
    <property type="evidence" value="ECO:0007669"/>
    <property type="project" value="UniProtKB-KW"/>
</dbReference>
<organism evidence="12 13">
    <name type="scientific">Tetracentron sinense</name>
    <name type="common">Spur-leaf</name>
    <dbReference type="NCBI Taxonomy" id="13715"/>
    <lineage>
        <taxon>Eukaryota</taxon>
        <taxon>Viridiplantae</taxon>
        <taxon>Streptophyta</taxon>
        <taxon>Embryophyta</taxon>
        <taxon>Tracheophyta</taxon>
        <taxon>Spermatophyta</taxon>
        <taxon>Magnoliopsida</taxon>
        <taxon>Trochodendrales</taxon>
        <taxon>Trochodendraceae</taxon>
        <taxon>Tetracentron</taxon>
    </lineage>
</organism>
<dbReference type="AlphaFoldDB" id="A0A834YJJ4"/>
<gene>
    <name evidence="12" type="ORF">HHK36_024047</name>
</gene>
<feature type="compositionally biased region" description="Polar residues" evidence="9">
    <location>
        <begin position="318"/>
        <end position="329"/>
    </location>
</feature>
<keyword evidence="6" id="KW-0445">Lipid transport</keyword>
<feature type="transmembrane region" description="Helical" evidence="10">
    <location>
        <begin position="6"/>
        <end position="27"/>
    </location>
</feature>
<dbReference type="Pfam" id="PF23065">
    <property type="entry name" value="PH_SMPa"/>
    <property type="match status" value="1"/>
</dbReference>
<feature type="region of interest" description="Disordered" evidence="9">
    <location>
        <begin position="292"/>
        <end position="329"/>
    </location>
</feature>
<dbReference type="Proteomes" id="UP000655225">
    <property type="component" value="Unassembled WGS sequence"/>
</dbReference>
<keyword evidence="8 10" id="KW-0472">Membrane</keyword>
<keyword evidence="2" id="KW-0813">Transport</keyword>
<evidence type="ECO:0000256" key="7">
    <source>
        <dbReference type="ARBA" id="ARBA00023121"/>
    </source>
</evidence>
<evidence type="ECO:0000256" key="10">
    <source>
        <dbReference type="SAM" id="Phobius"/>
    </source>
</evidence>
<accession>A0A834YJJ4</accession>
<feature type="compositionally biased region" description="Polar residues" evidence="9">
    <location>
        <begin position="1027"/>
        <end position="1051"/>
    </location>
</feature>
<evidence type="ECO:0000256" key="8">
    <source>
        <dbReference type="ARBA" id="ARBA00023136"/>
    </source>
</evidence>
<dbReference type="PANTHER" id="PTHR13466:SF0">
    <property type="entry name" value="SMP-LTD DOMAIN-CONTAINING PROTEIN"/>
    <property type="match status" value="1"/>
</dbReference>
<evidence type="ECO:0000313" key="13">
    <source>
        <dbReference type="Proteomes" id="UP000655225"/>
    </source>
</evidence>
<evidence type="ECO:0000256" key="5">
    <source>
        <dbReference type="ARBA" id="ARBA00022989"/>
    </source>
</evidence>
<feature type="transmembrane region" description="Helical" evidence="10">
    <location>
        <begin position="69"/>
        <end position="91"/>
    </location>
</feature>
<comment type="subcellular location">
    <subcellularLocation>
        <location evidence="1">Endoplasmic reticulum membrane</location>
    </subcellularLocation>
</comment>
<dbReference type="GO" id="GO:0006869">
    <property type="term" value="P:lipid transport"/>
    <property type="evidence" value="ECO:0007669"/>
    <property type="project" value="UniProtKB-KW"/>
</dbReference>
<feature type="compositionally biased region" description="Basic and acidic residues" evidence="9">
    <location>
        <begin position="1003"/>
        <end position="1012"/>
    </location>
</feature>
<protein>
    <recommendedName>
        <fullName evidence="11">SMP-LTD domain-containing protein</fullName>
    </recommendedName>
</protein>
<keyword evidence="4" id="KW-0256">Endoplasmic reticulum</keyword>
<evidence type="ECO:0000256" key="9">
    <source>
        <dbReference type="SAM" id="MobiDB-lite"/>
    </source>
</evidence>
<feature type="region of interest" description="Disordered" evidence="9">
    <location>
        <begin position="984"/>
        <end position="1051"/>
    </location>
</feature>
<proteinExistence type="predicted"/>
<sequence length="1143" mass="128296">MFSLFLGILLGALTIIVVEALALLLLLNRLISKNEAKSADSRDSRDLDTEQSLDFAYNKQFGLLDLSKINSLFCAISNVKIVFFCIFKLFLGMELFDFFVYQGVVWVLESEKVPKTDDKLPKEQKSKKEIFEVHPVKRYAKIKDRSLILTDSDSSHVKIRLVSCMIAAVSATNLSSRKWAKRYPIKVESRSSVVYNGSKTCYLYLETSWEKESWCKALRLASCDKNERLNWYAKLSEEFRSYLTSLNAGYPSFMKPSTGFYGEPTDRANRFDGSSSKVRLFLKKLAKKASKNGVENKASGSSSSGREERKIGEKSRSVQDIGSGTGSVKTALTEKTANSSLEEDTGPPLQSTLSHSGSQSLISVISEADSDDKFVIDEGTLCWNLLISRLFFDAKRNAEMKSFIQARIQRTLSNMRIPSYIGGVTCTDLDPGNLPPYIHSMRVLPMDMNEVWAMELDIEYSGGAILDIETRLEVREPDFQKGIVNTSLESSSVEEATSELLEGFEYFGNQLKLSEKTVDEIKKKDEGVNTLGKSVQMSSNLRHFAVEAKVIEFLGVNCNEWFVLKIIEKIKRVLLNVLWLPKDAVRWMEDSVKAFLDAQGHMFRKFKGRRNTILGEKRCNNSGEFIVFQSYLGGSDGGKLFIPKGARCSGWSAFKAALGFSSLNPSTRIPMPQGPSRVGRQESAIEEPGWVSAAMSSRMRAVARWSLIWMLVSFGNVPTMWCVLSEVRELWIYGQEVSYWEDEVCRHCKESSELLELQWKEGSEKVREGLAVGASYPRGVNRLVENITSGFPDLETFQNLLDDAFSHQVSDLSGKNVVGDKPLEANLFPNQSAAEGKWKGRRFNFKRRLFRRRVSDDLTRLGVPLSLTITVASLRGTVRLHIKPPPSDQLWFGFTSMPDIDFNLESSIGDHKMSSAHVALLLGSRLKAAIRETLVLPNCESICIPWMLAEKDDWVPRKVAPFIWVKQEAVSDPTVCEAASCQSEEAKTKLEASKGSKKGSSNHLEDKREKTTNTESVQLPTYEPVNKSASSSERGLATRGSTTQSNGSESLQDLRAPLLRNDEAQENYNQSRPESPENQAPLGSEIVIQEHNFGGEDTKTKRTGRRARFMDLGKKVGDKLEEKRRNIEEKGRQIVDKMRGPAQ</sequence>
<dbReference type="PROSITE" id="PS51847">
    <property type="entry name" value="SMP"/>
    <property type="match status" value="1"/>
</dbReference>
<dbReference type="SUPFAM" id="SSF50729">
    <property type="entry name" value="PH domain-like"/>
    <property type="match status" value="1"/>
</dbReference>
<dbReference type="InterPro" id="IPR031468">
    <property type="entry name" value="SMP_LBD"/>
</dbReference>
<feature type="region of interest" description="Disordered" evidence="9">
    <location>
        <begin position="336"/>
        <end position="355"/>
    </location>
</feature>
<keyword evidence="7" id="KW-0446">Lipid-binding</keyword>
<keyword evidence="3 10" id="KW-0812">Transmembrane</keyword>